<gene>
    <name evidence="3" type="primary">LOC113595338</name>
</gene>
<evidence type="ECO:0000313" key="3">
    <source>
        <dbReference type="RefSeq" id="XP_053066229.1"/>
    </source>
</evidence>
<dbReference type="RefSeq" id="XP_053066229.1">
    <property type="nucleotide sequence ID" value="XM_053210254.1"/>
</dbReference>
<protein>
    <submittedName>
        <fullName evidence="3">Uncharacterized protein LOC113595338</fullName>
    </submittedName>
</protein>
<organism evidence="2 3">
    <name type="scientific">Acinonyx jubatus</name>
    <name type="common">Cheetah</name>
    <dbReference type="NCBI Taxonomy" id="32536"/>
    <lineage>
        <taxon>Eukaryota</taxon>
        <taxon>Metazoa</taxon>
        <taxon>Chordata</taxon>
        <taxon>Craniata</taxon>
        <taxon>Vertebrata</taxon>
        <taxon>Euteleostomi</taxon>
        <taxon>Mammalia</taxon>
        <taxon>Eutheria</taxon>
        <taxon>Laurasiatheria</taxon>
        <taxon>Carnivora</taxon>
        <taxon>Feliformia</taxon>
        <taxon>Felidae</taxon>
        <taxon>Felinae</taxon>
        <taxon>Acinonyx</taxon>
    </lineage>
</organism>
<accession>A0ABM3P3I1</accession>
<evidence type="ECO:0000256" key="1">
    <source>
        <dbReference type="SAM" id="MobiDB-lite"/>
    </source>
</evidence>
<dbReference type="GeneID" id="113595338"/>
<proteinExistence type="predicted"/>
<reference evidence="3" key="1">
    <citation type="submission" date="2025-08" db="UniProtKB">
        <authorList>
            <consortium name="RefSeq"/>
        </authorList>
    </citation>
    <scope>IDENTIFICATION</scope>
    <source>
        <tissue evidence="3">Blood</tissue>
    </source>
</reference>
<dbReference type="Proteomes" id="UP001652583">
    <property type="component" value="Chromosome E2"/>
</dbReference>
<evidence type="ECO:0000313" key="2">
    <source>
        <dbReference type="Proteomes" id="UP001652583"/>
    </source>
</evidence>
<sequence>MPKLHKNGHKKLHELNARVCQAALRKLGFPHGAGWRWGTKFLPSPSSHQLGLPVPSSALSSLDYRFPSRTLPGPGSLFPSRPSRPWLLLLRFSPPSRSLQGPELLPSSPAFLARFPPPSSAFPPGPAITRPHRLGRTHQPHLRPLASGLRLRTPARAVPPKCLCGSVFEAAASLRALDIRAFPALNYISQSPCAAFEKSFEPWVLSGYPSKSSRSEWPPESGRGGRAQ</sequence>
<name>A0ABM3P3I1_ACIJB</name>
<keyword evidence="2" id="KW-1185">Reference proteome</keyword>
<feature type="region of interest" description="Disordered" evidence="1">
    <location>
        <begin position="207"/>
        <end position="228"/>
    </location>
</feature>